<evidence type="ECO:0000313" key="2">
    <source>
        <dbReference type="Proteomes" id="UP001597283"/>
    </source>
</evidence>
<comment type="caution">
    <text evidence="1">The sequence shown here is derived from an EMBL/GenBank/DDBJ whole genome shotgun (WGS) entry which is preliminary data.</text>
</comment>
<gene>
    <name evidence="1" type="ORF">ACFSC3_12825</name>
</gene>
<reference evidence="2" key="1">
    <citation type="journal article" date="2019" name="Int. J. Syst. Evol. Microbiol.">
        <title>The Global Catalogue of Microorganisms (GCM) 10K type strain sequencing project: providing services to taxonomists for standard genome sequencing and annotation.</title>
        <authorList>
            <consortium name="The Broad Institute Genomics Platform"/>
            <consortium name="The Broad Institute Genome Sequencing Center for Infectious Disease"/>
            <person name="Wu L."/>
            <person name="Ma J."/>
        </authorList>
    </citation>
    <scope>NUCLEOTIDE SEQUENCE [LARGE SCALE GENOMIC DNA]</scope>
    <source>
        <strain evidence="2">Q85</strain>
    </source>
</reference>
<organism evidence="1 2">
    <name type="scientific">Sphingomonas floccifaciens</name>
    <dbReference type="NCBI Taxonomy" id="1844115"/>
    <lineage>
        <taxon>Bacteria</taxon>
        <taxon>Pseudomonadati</taxon>
        <taxon>Pseudomonadota</taxon>
        <taxon>Alphaproteobacteria</taxon>
        <taxon>Sphingomonadales</taxon>
        <taxon>Sphingomonadaceae</taxon>
        <taxon>Sphingomonas</taxon>
    </lineage>
</organism>
<name>A0ABW4NEC7_9SPHN</name>
<evidence type="ECO:0000313" key="1">
    <source>
        <dbReference type="EMBL" id="MFD1788457.1"/>
    </source>
</evidence>
<proteinExistence type="predicted"/>
<keyword evidence="2" id="KW-1185">Reference proteome</keyword>
<sequence>MINFIPRNCKEDGMSLSKRDRKVQPSDGKTFPVDPIAEIKATLAIEVADALRRDFGDGPLQIKRMARLMGVNPRTVKNWLRTDNGPNGAGLIVLMRHSKAVTAAVLNMADRNIEGAAAKEAGSRRELRSMLRDLLDHLGPD</sequence>
<protein>
    <submittedName>
        <fullName evidence="1">Uncharacterized protein</fullName>
    </submittedName>
</protein>
<dbReference type="EMBL" id="JBHUFC010000003">
    <property type="protein sequence ID" value="MFD1788457.1"/>
    <property type="molecule type" value="Genomic_DNA"/>
</dbReference>
<accession>A0ABW4NEC7</accession>
<dbReference type="Proteomes" id="UP001597283">
    <property type="component" value="Unassembled WGS sequence"/>
</dbReference>